<proteinExistence type="predicted"/>
<dbReference type="InterPro" id="IPR047216">
    <property type="entry name" value="Endonuclease_DUF559_bact"/>
</dbReference>
<sequence>MMHPCPLTPTLSPKGRGRRPTCAIGATGSLQPSGFRPQLHRLLTARTPDCTPGFPPPAWGRVREGVATVPAYRDDSQRLHARAQRAAMTPAEAALWHHLRNHRFLGLSVRRKAPVGPWIADFLIPARRIAICILPETAFRGSDHPPPGALERLGYTVLRPSANDLSGSHIAALLHRLAARVTP</sequence>
<dbReference type="AlphaFoldDB" id="A0A2S0UP22"/>
<evidence type="ECO:0000259" key="2">
    <source>
        <dbReference type="Pfam" id="PF04480"/>
    </source>
</evidence>
<dbReference type="SUPFAM" id="SSF52980">
    <property type="entry name" value="Restriction endonuclease-like"/>
    <property type="match status" value="1"/>
</dbReference>
<evidence type="ECO:0000256" key="1">
    <source>
        <dbReference type="SAM" id="MobiDB-lite"/>
    </source>
</evidence>
<reference evidence="3 4" key="1">
    <citation type="submission" date="2018-04" db="EMBL/GenBank/DDBJ databases">
        <title>Genome sequencing of Gemmobacter.</title>
        <authorList>
            <person name="Yi H."/>
            <person name="Baek M.-G."/>
        </authorList>
    </citation>
    <scope>NUCLEOTIDE SEQUENCE [LARGE SCALE GENOMIC DNA]</scope>
    <source>
        <strain evidence="3 4">HYN0069</strain>
    </source>
</reference>
<dbReference type="KEGG" id="geh:HYN69_14475"/>
<evidence type="ECO:0000313" key="4">
    <source>
        <dbReference type="Proteomes" id="UP000244496"/>
    </source>
</evidence>
<dbReference type="PANTHER" id="PTHR38590">
    <property type="entry name" value="BLL0828 PROTEIN"/>
    <property type="match status" value="1"/>
</dbReference>
<evidence type="ECO:0000313" key="3">
    <source>
        <dbReference type="EMBL" id="AWB49545.1"/>
    </source>
</evidence>
<protein>
    <recommendedName>
        <fullName evidence="2">DUF559 domain-containing protein</fullName>
    </recommendedName>
</protein>
<dbReference type="EMBL" id="CP028918">
    <property type="protein sequence ID" value="AWB49545.1"/>
    <property type="molecule type" value="Genomic_DNA"/>
</dbReference>
<dbReference type="InterPro" id="IPR007569">
    <property type="entry name" value="DUF559"/>
</dbReference>
<keyword evidence="4" id="KW-1185">Reference proteome</keyword>
<accession>A0A2S0UP22</accession>
<name>A0A2S0UP22_9RHOB</name>
<dbReference type="InterPro" id="IPR011335">
    <property type="entry name" value="Restrct_endonuc-II-like"/>
</dbReference>
<dbReference type="PANTHER" id="PTHR38590:SF1">
    <property type="entry name" value="BLL0828 PROTEIN"/>
    <property type="match status" value="1"/>
</dbReference>
<organism evidence="3 4">
    <name type="scientific">Paragemmobacter aquarius</name>
    <dbReference type="NCBI Taxonomy" id="2169400"/>
    <lineage>
        <taxon>Bacteria</taxon>
        <taxon>Pseudomonadati</taxon>
        <taxon>Pseudomonadota</taxon>
        <taxon>Alphaproteobacteria</taxon>
        <taxon>Rhodobacterales</taxon>
        <taxon>Paracoccaceae</taxon>
        <taxon>Paragemmobacter</taxon>
    </lineage>
</organism>
<gene>
    <name evidence="3" type="ORF">HYN69_14475</name>
</gene>
<feature type="region of interest" description="Disordered" evidence="1">
    <location>
        <begin position="1"/>
        <end position="20"/>
    </location>
</feature>
<dbReference type="Proteomes" id="UP000244496">
    <property type="component" value="Chromosome"/>
</dbReference>
<dbReference type="Pfam" id="PF04480">
    <property type="entry name" value="DUF559"/>
    <property type="match status" value="1"/>
</dbReference>
<feature type="domain" description="DUF559" evidence="2">
    <location>
        <begin position="77"/>
        <end position="165"/>
    </location>
</feature>